<reference evidence="8 9" key="1">
    <citation type="submission" date="2015-03" db="EMBL/GenBank/DDBJ databases">
        <authorList>
            <person name="Murphy D."/>
        </authorList>
    </citation>
    <scope>NUCLEOTIDE SEQUENCE [LARGE SCALE GENOMIC DNA]</scope>
    <source>
        <strain evidence="8 9">D16</strain>
    </source>
</reference>
<dbReference type="PANTHER" id="PTHR11707:SF28">
    <property type="entry name" value="60 KDA LYSOPHOSPHOLIPASE"/>
    <property type="match status" value="1"/>
</dbReference>
<sequence length="232" mass="24170">MTESTNPPGRIVVITTGGTISTSTDEAGIRRPSRSGAELTAGIPVEAHVDVVDVMATDSALLTPADWDRIAGAVGAATERADGVVVTHGTDSMEETALWLDLTYGADVPVVLTGSQRSADAADSDGPGNLRDAITVAASLQARGLGVAVSFAGTVWQPLGLRKRHTYELDAFTGTRSEPCATAGVRSPRRKLARSSARRSLRQHRGSTSSPHIQALTRPPWTPASPPVRGAS</sequence>
<dbReference type="Gene3D" id="3.40.50.1170">
    <property type="entry name" value="L-asparaginase, N-terminal domain"/>
    <property type="match status" value="1"/>
</dbReference>
<evidence type="ECO:0000256" key="1">
    <source>
        <dbReference type="ARBA" id="ARBA00010518"/>
    </source>
</evidence>
<dbReference type="PANTHER" id="PTHR11707">
    <property type="entry name" value="L-ASPARAGINASE"/>
    <property type="match status" value="1"/>
</dbReference>
<dbReference type="AlphaFoldDB" id="A0A0U1DEH6"/>
<dbReference type="InterPro" id="IPR037152">
    <property type="entry name" value="L-asparaginase_N_sf"/>
</dbReference>
<feature type="binding site" evidence="4">
    <location>
        <position position="59"/>
    </location>
    <ligand>
        <name>substrate</name>
    </ligand>
</feature>
<name>A0A0U1DEH6_9MYCO</name>
<dbReference type="InterPro" id="IPR020827">
    <property type="entry name" value="Asparaginase/glutaminase_AS1"/>
</dbReference>
<dbReference type="EC" id="3.5.1.1" evidence="2"/>
<evidence type="ECO:0000313" key="9">
    <source>
        <dbReference type="Proteomes" id="UP000182227"/>
    </source>
</evidence>
<feature type="compositionally biased region" description="Basic residues" evidence="6">
    <location>
        <begin position="187"/>
        <end position="205"/>
    </location>
</feature>
<dbReference type="PROSITE" id="PS00144">
    <property type="entry name" value="ASN_GLN_ASE_1"/>
    <property type="match status" value="1"/>
</dbReference>
<feature type="domain" description="L-asparaginase N-terminal" evidence="7">
    <location>
        <begin position="10"/>
        <end position="183"/>
    </location>
</feature>
<dbReference type="GO" id="GO:0004067">
    <property type="term" value="F:asparaginase activity"/>
    <property type="evidence" value="ECO:0007669"/>
    <property type="project" value="UniProtKB-UniRule"/>
</dbReference>
<dbReference type="GO" id="GO:0016740">
    <property type="term" value="F:transferase activity"/>
    <property type="evidence" value="ECO:0007669"/>
    <property type="project" value="UniProtKB-KW"/>
</dbReference>
<dbReference type="PRINTS" id="PR00139">
    <property type="entry name" value="ASNGLNASE"/>
</dbReference>
<evidence type="ECO:0000256" key="3">
    <source>
        <dbReference type="PIRSR" id="PIRSR001220-1"/>
    </source>
</evidence>
<dbReference type="InterPro" id="IPR006034">
    <property type="entry name" value="Asparaginase/glutaminase-like"/>
</dbReference>
<dbReference type="EMBL" id="CTEF01000002">
    <property type="protein sequence ID" value="CQD14464.1"/>
    <property type="molecule type" value="Genomic_DNA"/>
</dbReference>
<dbReference type="SMART" id="SM00870">
    <property type="entry name" value="Asparaginase"/>
    <property type="match status" value="1"/>
</dbReference>
<accession>A0A0U1DEH6</accession>
<dbReference type="PIRSF" id="PIRSF500176">
    <property type="entry name" value="L_ASNase"/>
    <property type="match status" value="1"/>
</dbReference>
<evidence type="ECO:0000256" key="4">
    <source>
        <dbReference type="PIRSR" id="PIRSR001220-2"/>
    </source>
</evidence>
<comment type="similarity">
    <text evidence="1">Belongs to the asparaginase 1 family.</text>
</comment>
<gene>
    <name evidence="8" type="ORF">BN970_02951</name>
</gene>
<evidence type="ECO:0000256" key="6">
    <source>
        <dbReference type="SAM" id="MobiDB-lite"/>
    </source>
</evidence>
<evidence type="ECO:0000256" key="5">
    <source>
        <dbReference type="PROSITE-ProRule" id="PRU10099"/>
    </source>
</evidence>
<evidence type="ECO:0000256" key="2">
    <source>
        <dbReference type="ARBA" id="ARBA00012920"/>
    </source>
</evidence>
<feature type="active site" description="O-isoaspartyl threonine intermediate" evidence="3">
    <location>
        <position position="19"/>
    </location>
</feature>
<dbReference type="SUPFAM" id="SSF53774">
    <property type="entry name" value="Glutaminase/Asparaginase"/>
    <property type="match status" value="1"/>
</dbReference>
<evidence type="ECO:0000259" key="7">
    <source>
        <dbReference type="Pfam" id="PF00710"/>
    </source>
</evidence>
<dbReference type="PROSITE" id="PS51732">
    <property type="entry name" value="ASN_GLN_ASE_3"/>
    <property type="match status" value="1"/>
</dbReference>
<dbReference type="InterPro" id="IPR036152">
    <property type="entry name" value="Asp/glu_Ase-like_sf"/>
</dbReference>
<evidence type="ECO:0000313" key="8">
    <source>
        <dbReference type="EMBL" id="CQD14464.1"/>
    </source>
</evidence>
<dbReference type="Pfam" id="PF00710">
    <property type="entry name" value="Asparaginase"/>
    <property type="match status" value="1"/>
</dbReference>
<feature type="active site" evidence="5">
    <location>
        <position position="19"/>
    </location>
</feature>
<keyword evidence="8" id="KW-0808">Transferase</keyword>
<feature type="binding site" evidence="4">
    <location>
        <begin position="90"/>
        <end position="91"/>
    </location>
    <ligand>
        <name>substrate</name>
    </ligand>
</feature>
<dbReference type="GO" id="GO:0006520">
    <property type="term" value="P:amino acid metabolic process"/>
    <property type="evidence" value="ECO:0007669"/>
    <property type="project" value="InterPro"/>
</dbReference>
<proteinExistence type="inferred from homology"/>
<protein>
    <recommendedName>
        <fullName evidence="2">asparaginase</fullName>
        <ecNumber evidence="2">3.5.1.1</ecNumber>
    </recommendedName>
</protein>
<dbReference type="Proteomes" id="UP000182227">
    <property type="component" value="Unassembled WGS sequence"/>
</dbReference>
<feature type="region of interest" description="Disordered" evidence="6">
    <location>
        <begin position="180"/>
        <end position="232"/>
    </location>
</feature>
<dbReference type="PIRSF" id="PIRSF001220">
    <property type="entry name" value="L-ASNase_gatD"/>
    <property type="match status" value="1"/>
</dbReference>
<organism evidence="8 9">
    <name type="scientific">Mycolicibacterium conceptionense</name>
    <dbReference type="NCBI Taxonomy" id="451644"/>
    <lineage>
        <taxon>Bacteria</taxon>
        <taxon>Bacillati</taxon>
        <taxon>Actinomycetota</taxon>
        <taxon>Actinomycetes</taxon>
        <taxon>Mycobacteriales</taxon>
        <taxon>Mycobacteriaceae</taxon>
        <taxon>Mycolicibacterium</taxon>
    </lineage>
</organism>
<dbReference type="InterPro" id="IPR027474">
    <property type="entry name" value="L-asparaginase_N"/>
</dbReference>